<keyword evidence="4 8" id="KW-0812">Transmembrane</keyword>
<evidence type="ECO:0000256" key="1">
    <source>
        <dbReference type="ARBA" id="ARBA00004141"/>
    </source>
</evidence>
<dbReference type="PANTHER" id="PTHR31632">
    <property type="entry name" value="IRON TRANSPORTER FTH1"/>
    <property type="match status" value="1"/>
</dbReference>
<feature type="transmembrane region" description="Helical" evidence="8">
    <location>
        <begin position="205"/>
        <end position="225"/>
    </location>
</feature>
<sequence length="356" mass="38442">MPRVFAVPVFFVVFRETLETGIVLSVLLSFLKQTVGGEENDPKVYKRLVRQVWFGALAGFFICLVLGGAFIGTFYSLGKDLWGGSEDLWEGIFCLIASIIITIMGAAILRLSKMQAKWSVKIAAALEAEKSKGLGAKARKYAMVLLPFITVLREGLEAVVFVGGVSLSEPPSAFPIPVITGLLAGAAVGWLIYKGGNTIKIQWFLIASTMVLYLVAAGLFSRAVWGFETWKYGRLVGGDVAETGTGPGSYDIRSSVWHVNCCSPVFNGGGGWSVFNALLGWQNSATYGSVISYNCYWIAVSLGFLTMLFHEKRGHYPFMKPSAASSLEGSDNGADKGIESEKGNILSVTQPARVEV</sequence>
<feature type="transmembrane region" description="Helical" evidence="8">
    <location>
        <begin position="290"/>
        <end position="310"/>
    </location>
</feature>
<dbReference type="EMBL" id="JBBBZM010000005">
    <property type="protein sequence ID" value="KAL0640163.1"/>
    <property type="molecule type" value="Genomic_DNA"/>
</dbReference>
<dbReference type="InterPro" id="IPR004923">
    <property type="entry name" value="FTR1/Fip1/EfeU"/>
</dbReference>
<gene>
    <name evidence="9" type="primary">FTR1</name>
    <name evidence="9" type="ORF">Q9L58_000721</name>
</gene>
<organism evidence="9 10">
    <name type="scientific">Discina gigas</name>
    <dbReference type="NCBI Taxonomy" id="1032678"/>
    <lineage>
        <taxon>Eukaryota</taxon>
        <taxon>Fungi</taxon>
        <taxon>Dikarya</taxon>
        <taxon>Ascomycota</taxon>
        <taxon>Pezizomycotina</taxon>
        <taxon>Pezizomycetes</taxon>
        <taxon>Pezizales</taxon>
        <taxon>Discinaceae</taxon>
        <taxon>Discina</taxon>
    </lineage>
</organism>
<feature type="transmembrane region" description="Helical" evidence="8">
    <location>
        <begin position="52"/>
        <end position="76"/>
    </location>
</feature>
<protein>
    <submittedName>
        <fullName evidence="9">High-affinity iron permease</fullName>
    </submittedName>
</protein>
<feature type="transmembrane region" description="Helical" evidence="8">
    <location>
        <begin position="174"/>
        <end position="193"/>
    </location>
</feature>
<feature type="transmembrane region" description="Helical" evidence="8">
    <location>
        <begin position="141"/>
        <end position="162"/>
    </location>
</feature>
<keyword evidence="3" id="KW-0408">Iron</keyword>
<feature type="transmembrane region" description="Helical" evidence="8">
    <location>
        <begin position="88"/>
        <end position="109"/>
    </location>
</feature>
<keyword evidence="10" id="KW-1185">Reference proteome</keyword>
<comment type="caution">
    <text evidence="9">The sequence shown here is derived from an EMBL/GenBank/DDBJ whole genome shotgun (WGS) entry which is preliminary data.</text>
</comment>
<name>A0ABR3GWI2_9PEZI</name>
<evidence type="ECO:0000256" key="2">
    <source>
        <dbReference type="ARBA" id="ARBA00008333"/>
    </source>
</evidence>
<keyword evidence="6 8" id="KW-0472">Membrane</keyword>
<accession>A0ABR3GWI2</accession>
<evidence type="ECO:0000256" key="7">
    <source>
        <dbReference type="SAM" id="MobiDB-lite"/>
    </source>
</evidence>
<evidence type="ECO:0000256" key="3">
    <source>
        <dbReference type="ARBA" id="ARBA00022496"/>
    </source>
</evidence>
<evidence type="ECO:0000256" key="5">
    <source>
        <dbReference type="ARBA" id="ARBA00022989"/>
    </source>
</evidence>
<evidence type="ECO:0000313" key="10">
    <source>
        <dbReference type="Proteomes" id="UP001447188"/>
    </source>
</evidence>
<keyword evidence="3" id="KW-0813">Transport</keyword>
<comment type="similarity">
    <text evidence="2">Belongs to the oxidase-dependent Fe transporter (OFeT) (TC 9.A.10.1) family.</text>
</comment>
<proteinExistence type="inferred from homology"/>
<reference evidence="9 10" key="1">
    <citation type="submission" date="2024-02" db="EMBL/GenBank/DDBJ databases">
        <title>Discinaceae phylogenomics.</title>
        <authorList>
            <person name="Dirks A.C."/>
            <person name="James T.Y."/>
        </authorList>
    </citation>
    <scope>NUCLEOTIDE SEQUENCE [LARGE SCALE GENOMIC DNA]</scope>
    <source>
        <strain evidence="9 10">ACD0624</strain>
    </source>
</reference>
<evidence type="ECO:0000313" key="9">
    <source>
        <dbReference type="EMBL" id="KAL0640163.1"/>
    </source>
</evidence>
<keyword evidence="5 8" id="KW-1133">Transmembrane helix</keyword>
<dbReference type="PANTHER" id="PTHR31632:SF2">
    <property type="entry name" value="PLASMA MEMBRANE IRON PERMEASE"/>
    <property type="match status" value="1"/>
</dbReference>
<evidence type="ECO:0000256" key="8">
    <source>
        <dbReference type="SAM" id="Phobius"/>
    </source>
</evidence>
<comment type="subcellular location">
    <subcellularLocation>
        <location evidence="1">Membrane</location>
        <topology evidence="1">Multi-pass membrane protein</topology>
    </subcellularLocation>
</comment>
<dbReference type="Proteomes" id="UP001447188">
    <property type="component" value="Unassembled WGS sequence"/>
</dbReference>
<keyword evidence="3" id="KW-0410">Iron transport</keyword>
<keyword evidence="3" id="KW-0406">Ion transport</keyword>
<feature type="region of interest" description="Disordered" evidence="7">
    <location>
        <begin position="327"/>
        <end position="356"/>
    </location>
</feature>
<dbReference type="Pfam" id="PF03239">
    <property type="entry name" value="FTR1"/>
    <property type="match status" value="1"/>
</dbReference>
<evidence type="ECO:0000256" key="6">
    <source>
        <dbReference type="ARBA" id="ARBA00023136"/>
    </source>
</evidence>
<feature type="compositionally biased region" description="Basic and acidic residues" evidence="7">
    <location>
        <begin position="333"/>
        <end position="342"/>
    </location>
</feature>
<evidence type="ECO:0000256" key="4">
    <source>
        <dbReference type="ARBA" id="ARBA00022692"/>
    </source>
</evidence>